<name>A0AAD9JGQ2_9ANNE</name>
<feature type="region of interest" description="Disordered" evidence="2">
    <location>
        <begin position="502"/>
        <end position="538"/>
    </location>
</feature>
<keyword evidence="5" id="KW-1185">Reference proteome</keyword>
<evidence type="ECO:0000313" key="5">
    <source>
        <dbReference type="Proteomes" id="UP001208570"/>
    </source>
</evidence>
<evidence type="ECO:0000313" key="4">
    <source>
        <dbReference type="EMBL" id="KAK2152338.1"/>
    </source>
</evidence>
<dbReference type="PROSITE" id="PS51670">
    <property type="entry name" value="SHKT"/>
    <property type="match status" value="1"/>
</dbReference>
<dbReference type="Proteomes" id="UP001208570">
    <property type="component" value="Unassembled WGS sequence"/>
</dbReference>
<feature type="compositionally biased region" description="Polar residues" evidence="2">
    <location>
        <begin position="521"/>
        <end position="535"/>
    </location>
</feature>
<dbReference type="InterPro" id="IPR003582">
    <property type="entry name" value="ShKT_dom"/>
</dbReference>
<protein>
    <recommendedName>
        <fullName evidence="3">ShKT domain-containing protein</fullName>
    </recommendedName>
</protein>
<proteinExistence type="predicted"/>
<dbReference type="AlphaFoldDB" id="A0AAD9JGQ2"/>
<dbReference type="EMBL" id="JAODUP010000331">
    <property type="protein sequence ID" value="KAK2152338.1"/>
    <property type="molecule type" value="Genomic_DNA"/>
</dbReference>
<evidence type="ECO:0000256" key="2">
    <source>
        <dbReference type="SAM" id="MobiDB-lite"/>
    </source>
</evidence>
<feature type="domain" description="ShKT" evidence="3">
    <location>
        <begin position="164"/>
        <end position="201"/>
    </location>
</feature>
<gene>
    <name evidence="4" type="ORF">LSH36_331g02009</name>
</gene>
<sequence>MYRDEWPWIAESQDQWDYCPAHGGFDFRAFVPIRNEQVCPDEWTPNRMESECVLGEGFTVKYPSTECSPFQAKNTSLHLLCWAHWKEGDYLFVLAAQPTKWPQFIFRLDNRMDMDLSNFTTPSIFESHMYFSPVAPLTSNGLSLKNPRLQQYRLVMRRSDAGICYDESEKCVQYAREGKCSTGHSLLHEDANHCKRSCGMCNFLPTFREECHFSDDIQGEWVWYERDRKENIQVSGGFIGFSRIGGFICKGKHWDGSDYKLFSYYKNGCRPRYTCMRMLSLLDDKKIEFQLSKSTLADQSFTLCEHFEDDPPPIGDAVRSKLPKLLIPQKQTKANTCGLNGNIRVSMTTGRGARRRVCHGTVSDWNSDSCGSYSTLTVRLQGKCSVANPMSLMYEEEFICDSYVMLEEDYSLLITKSTKGKETYSCWIIKTFAERMSYRPWKHAYLLDRAQCGRSKDFDPAVLKQSKLALDVDSENLKRPCVQKPRYTGQPTVIFSNDVNTRKHHQHNNNNNNNNDGNYDINPQSNLRLQQSGGSSALRPPSHLQLAFTFLYFLSRIGAYVRHHHS</sequence>
<reference evidence="4" key="1">
    <citation type="journal article" date="2023" name="Mol. Biol. Evol.">
        <title>Third-Generation Sequencing Reveals the Adaptive Role of the Epigenome in Three Deep-Sea Polychaetes.</title>
        <authorList>
            <person name="Perez M."/>
            <person name="Aroh O."/>
            <person name="Sun Y."/>
            <person name="Lan Y."/>
            <person name="Juniper S.K."/>
            <person name="Young C.R."/>
            <person name="Angers B."/>
            <person name="Qian P.Y."/>
        </authorList>
    </citation>
    <scope>NUCLEOTIDE SEQUENCE</scope>
    <source>
        <strain evidence="4">P08H-3</strain>
    </source>
</reference>
<evidence type="ECO:0000259" key="3">
    <source>
        <dbReference type="PROSITE" id="PS51670"/>
    </source>
</evidence>
<organism evidence="4 5">
    <name type="scientific">Paralvinella palmiformis</name>
    <dbReference type="NCBI Taxonomy" id="53620"/>
    <lineage>
        <taxon>Eukaryota</taxon>
        <taxon>Metazoa</taxon>
        <taxon>Spiralia</taxon>
        <taxon>Lophotrochozoa</taxon>
        <taxon>Annelida</taxon>
        <taxon>Polychaeta</taxon>
        <taxon>Sedentaria</taxon>
        <taxon>Canalipalpata</taxon>
        <taxon>Terebellida</taxon>
        <taxon>Terebelliformia</taxon>
        <taxon>Alvinellidae</taxon>
        <taxon>Paralvinella</taxon>
    </lineage>
</organism>
<comment type="caution">
    <text evidence="4">The sequence shown here is derived from an EMBL/GenBank/DDBJ whole genome shotgun (WGS) entry which is preliminary data.</text>
</comment>
<evidence type="ECO:0000256" key="1">
    <source>
        <dbReference type="PROSITE-ProRule" id="PRU01005"/>
    </source>
</evidence>
<accession>A0AAD9JGQ2</accession>
<comment type="caution">
    <text evidence="1">Lacks conserved residue(s) required for the propagation of feature annotation.</text>
</comment>